<evidence type="ECO:0000313" key="1">
    <source>
        <dbReference type="EMBL" id="MPC58839.1"/>
    </source>
</evidence>
<dbReference type="AlphaFoldDB" id="A0A5B7GMK1"/>
<keyword evidence="2" id="KW-1185">Reference proteome</keyword>
<dbReference type="InterPro" id="IPR019400">
    <property type="entry name" value="Peptidase_C65_otubain"/>
</dbReference>
<organism evidence="1 2">
    <name type="scientific">Portunus trituberculatus</name>
    <name type="common">Swimming crab</name>
    <name type="synonym">Neptunus trituberculatus</name>
    <dbReference type="NCBI Taxonomy" id="210409"/>
    <lineage>
        <taxon>Eukaryota</taxon>
        <taxon>Metazoa</taxon>
        <taxon>Ecdysozoa</taxon>
        <taxon>Arthropoda</taxon>
        <taxon>Crustacea</taxon>
        <taxon>Multicrustacea</taxon>
        <taxon>Malacostraca</taxon>
        <taxon>Eumalacostraca</taxon>
        <taxon>Eucarida</taxon>
        <taxon>Decapoda</taxon>
        <taxon>Pleocyemata</taxon>
        <taxon>Brachyura</taxon>
        <taxon>Eubrachyura</taxon>
        <taxon>Portunoidea</taxon>
        <taxon>Portunidae</taxon>
        <taxon>Portuninae</taxon>
        <taxon>Portunus</taxon>
    </lineage>
</organism>
<sequence>MYYRAPLRNFKIILRFMEVVSDLEGSGSIDRVEAVCNDAGTSDYLVVYLRLLISAHLQKNAEFFSFFIEGGRTVEEFCKQVRNTKIYKCSRCLVRVKYYFL</sequence>
<dbReference type="Gene3D" id="1.20.1300.20">
    <property type="entry name" value="Peptidase C65 Otubain, subdomain 2"/>
    <property type="match status" value="1"/>
</dbReference>
<accession>A0A5B7GMK1</accession>
<evidence type="ECO:0000313" key="2">
    <source>
        <dbReference type="Proteomes" id="UP000324222"/>
    </source>
</evidence>
<name>A0A5B7GMK1_PORTR</name>
<dbReference type="Pfam" id="PF10275">
    <property type="entry name" value="Peptidase_C65"/>
    <property type="match status" value="1"/>
</dbReference>
<dbReference type="Proteomes" id="UP000324222">
    <property type="component" value="Unassembled WGS sequence"/>
</dbReference>
<dbReference type="InterPro" id="IPR038765">
    <property type="entry name" value="Papain-like_cys_pep_sf"/>
</dbReference>
<gene>
    <name evidence="1" type="primary">OTUB1</name>
    <name evidence="1" type="ORF">E2C01_052849</name>
</gene>
<dbReference type="EMBL" id="VSRR010016034">
    <property type="protein sequence ID" value="MPC58839.1"/>
    <property type="molecule type" value="Genomic_DNA"/>
</dbReference>
<reference evidence="1 2" key="1">
    <citation type="submission" date="2019-05" db="EMBL/GenBank/DDBJ databases">
        <title>Another draft genome of Portunus trituberculatus and its Hox gene families provides insights of decapod evolution.</title>
        <authorList>
            <person name="Jeong J.-H."/>
            <person name="Song I."/>
            <person name="Kim S."/>
            <person name="Choi T."/>
            <person name="Kim D."/>
            <person name="Ryu S."/>
            <person name="Kim W."/>
        </authorList>
    </citation>
    <scope>NUCLEOTIDE SEQUENCE [LARGE SCALE GENOMIC DNA]</scope>
    <source>
        <tissue evidence="1">Muscle</tissue>
    </source>
</reference>
<dbReference type="InterPro" id="IPR042467">
    <property type="entry name" value="Peptidase_C65_otubain_sub2"/>
</dbReference>
<proteinExistence type="predicted"/>
<dbReference type="SUPFAM" id="SSF54001">
    <property type="entry name" value="Cysteine proteinases"/>
    <property type="match status" value="1"/>
</dbReference>
<protein>
    <submittedName>
        <fullName evidence="1">Ubiquitin thioesterase OTUB1</fullName>
    </submittedName>
</protein>
<dbReference type="OrthoDB" id="18915at2759"/>
<comment type="caution">
    <text evidence="1">The sequence shown here is derived from an EMBL/GenBank/DDBJ whole genome shotgun (WGS) entry which is preliminary data.</text>
</comment>